<evidence type="ECO:0000313" key="7">
    <source>
        <dbReference type="EMBL" id="ACY48006.1"/>
    </source>
</evidence>
<organism evidence="7 8">
    <name type="scientific">Rhodothermus marinus (strain ATCC 43812 / DSM 4252 / R-10)</name>
    <name type="common">Rhodothermus obamensis</name>
    <dbReference type="NCBI Taxonomy" id="518766"/>
    <lineage>
        <taxon>Bacteria</taxon>
        <taxon>Pseudomonadati</taxon>
        <taxon>Rhodothermota</taxon>
        <taxon>Rhodothermia</taxon>
        <taxon>Rhodothermales</taxon>
        <taxon>Rhodothermaceae</taxon>
        <taxon>Rhodothermus</taxon>
    </lineage>
</organism>
<evidence type="ECO:0000259" key="6">
    <source>
        <dbReference type="Pfam" id="PF01212"/>
    </source>
</evidence>
<dbReference type="KEGG" id="rmr:Rmar_1115"/>
<evidence type="ECO:0000256" key="5">
    <source>
        <dbReference type="PIRSR" id="PIRSR017617-1"/>
    </source>
</evidence>
<feature type="domain" description="Aromatic amino acid beta-eliminating lyase/threonine aldolase" evidence="6">
    <location>
        <begin position="4"/>
        <end position="287"/>
    </location>
</feature>
<dbReference type="GO" id="GO:0006545">
    <property type="term" value="P:glycine biosynthetic process"/>
    <property type="evidence" value="ECO:0007669"/>
    <property type="project" value="TreeGrafter"/>
</dbReference>
<name>D0MHP8_RHOM4</name>
<dbReference type="RefSeq" id="WP_012843618.1">
    <property type="nucleotide sequence ID" value="NC_013501.1"/>
</dbReference>
<reference evidence="7 8" key="1">
    <citation type="journal article" date="2009" name="Stand. Genomic Sci.">
        <title>Complete genome sequence of Rhodothermus marinus type strain (R-10).</title>
        <authorList>
            <person name="Nolan M."/>
            <person name="Tindall B.J."/>
            <person name="Pomrenke H."/>
            <person name="Lapidus A."/>
            <person name="Copeland A."/>
            <person name="Glavina Del Rio T."/>
            <person name="Lucas S."/>
            <person name="Chen F."/>
            <person name="Tice H."/>
            <person name="Cheng J.F."/>
            <person name="Saunders E."/>
            <person name="Han C."/>
            <person name="Bruce D."/>
            <person name="Goodwin L."/>
            <person name="Chain P."/>
            <person name="Pitluck S."/>
            <person name="Ovchinikova G."/>
            <person name="Pati A."/>
            <person name="Ivanova N."/>
            <person name="Mavromatis K."/>
            <person name="Chen A."/>
            <person name="Palaniappan K."/>
            <person name="Land M."/>
            <person name="Hauser L."/>
            <person name="Chang Y.J."/>
            <person name="Jeffries C.D."/>
            <person name="Brettin T."/>
            <person name="Goker M."/>
            <person name="Bristow J."/>
            <person name="Eisen J.A."/>
            <person name="Markowitz V."/>
            <person name="Hugenholtz P."/>
            <person name="Kyrpides N.C."/>
            <person name="Klenk H.P."/>
            <person name="Detter J.C."/>
        </authorList>
    </citation>
    <scope>NUCLEOTIDE SEQUENCE [LARGE SCALE GENOMIC DNA]</scope>
    <source>
        <strain evidence="8">ATCC 43812 / DSM 4252 / R-10</strain>
    </source>
</reference>
<dbReference type="GO" id="GO:0008732">
    <property type="term" value="F:L-allo-threonine aldolase activity"/>
    <property type="evidence" value="ECO:0007669"/>
    <property type="project" value="TreeGrafter"/>
</dbReference>
<dbReference type="CDD" id="cd06502">
    <property type="entry name" value="TA_like"/>
    <property type="match status" value="1"/>
</dbReference>
<dbReference type="OrthoDB" id="9774495at2"/>
<dbReference type="Gene3D" id="3.90.1150.10">
    <property type="entry name" value="Aspartate Aminotransferase, domain 1"/>
    <property type="match status" value="1"/>
</dbReference>
<dbReference type="FunFam" id="3.40.640.10:FF:000030">
    <property type="entry name" value="Low-specificity L-threonine aldolase"/>
    <property type="match status" value="1"/>
</dbReference>
<dbReference type="FunFam" id="3.90.1150.10:FF:000041">
    <property type="entry name" value="Low-specificity L-threonine aldolase"/>
    <property type="match status" value="1"/>
</dbReference>
<dbReference type="STRING" id="518766.Rmar_1115"/>
<dbReference type="InterPro" id="IPR001597">
    <property type="entry name" value="ArAA_b-elim_lyase/Thr_aldolase"/>
</dbReference>
<accession>D0MHP8</accession>
<comment type="similarity">
    <text evidence="2">Belongs to the threonine aldolase family.</text>
</comment>
<dbReference type="PIRSF" id="PIRSF017617">
    <property type="entry name" value="Thr_aldolase"/>
    <property type="match status" value="1"/>
</dbReference>
<dbReference type="EMBL" id="CP001807">
    <property type="protein sequence ID" value="ACY48006.1"/>
    <property type="molecule type" value="Genomic_DNA"/>
</dbReference>
<dbReference type="AlphaFoldDB" id="D0MHP8"/>
<dbReference type="HOGENOM" id="CLU_029381_0_4_10"/>
<sequence>MLIDLRSDTVTRPSPGMRRAMYEAEVGDDVFGEDPTVRRLEARVAELLGKEAALFVPSGVMGNQLAIKVLTRPGDEVLLGRESHIFNYESGAPALISGVQLHPLDDTPGWFTPEALALAVRHGHDWEPRSRLVCLENTHNRAGGVVIPPDVVEAVTAEARRHGLALHLDGARLWHASVALGVPEHRLAAPFDTVSVCLSKGLGAPVGSVLAASADLIAEARRFRKLLGGGMRQVGVLAAAGLYALEHHRPLLAEDHAKARRLAEGIAELPAFEIDLERVQTNIVRFDVRRGTAESVLAQLRDEGVLMVAFGPRTIRATTHRDVSMQDIDRALAILHRLFGRPSA</sequence>
<keyword evidence="8" id="KW-1185">Reference proteome</keyword>
<dbReference type="GO" id="GO:0006567">
    <property type="term" value="P:L-threonine catabolic process"/>
    <property type="evidence" value="ECO:0007669"/>
    <property type="project" value="TreeGrafter"/>
</dbReference>
<feature type="modified residue" description="N6-(pyridoxal phosphate)lysine" evidence="5">
    <location>
        <position position="200"/>
    </location>
</feature>
<evidence type="ECO:0000256" key="3">
    <source>
        <dbReference type="ARBA" id="ARBA00022898"/>
    </source>
</evidence>
<keyword evidence="4 7" id="KW-0456">Lyase</keyword>
<dbReference type="PANTHER" id="PTHR48097:SF9">
    <property type="entry name" value="L-THREONINE ALDOLASE"/>
    <property type="match status" value="1"/>
</dbReference>
<dbReference type="eggNOG" id="COG2008">
    <property type="taxonomic scope" value="Bacteria"/>
</dbReference>
<dbReference type="NCBIfam" id="NF041359">
    <property type="entry name" value="GntG_guanitoxin"/>
    <property type="match status" value="1"/>
</dbReference>
<dbReference type="GO" id="GO:0005829">
    <property type="term" value="C:cytosol"/>
    <property type="evidence" value="ECO:0007669"/>
    <property type="project" value="TreeGrafter"/>
</dbReference>
<dbReference type="Pfam" id="PF01212">
    <property type="entry name" value="Beta_elim_lyase"/>
    <property type="match status" value="1"/>
</dbReference>
<evidence type="ECO:0000256" key="4">
    <source>
        <dbReference type="ARBA" id="ARBA00023239"/>
    </source>
</evidence>
<dbReference type="InterPro" id="IPR015424">
    <property type="entry name" value="PyrdxlP-dep_Trfase"/>
</dbReference>
<dbReference type="Proteomes" id="UP000002221">
    <property type="component" value="Chromosome"/>
</dbReference>
<comment type="cofactor">
    <cofactor evidence="1">
        <name>pyridoxal 5'-phosphate</name>
        <dbReference type="ChEBI" id="CHEBI:597326"/>
    </cofactor>
</comment>
<dbReference type="SUPFAM" id="SSF53383">
    <property type="entry name" value="PLP-dependent transferases"/>
    <property type="match status" value="1"/>
</dbReference>
<gene>
    <name evidence="7" type="ordered locus">Rmar_1115</name>
</gene>
<dbReference type="InterPro" id="IPR023603">
    <property type="entry name" value="Low_specificity_L-TA-like"/>
</dbReference>
<evidence type="ECO:0000313" key="8">
    <source>
        <dbReference type="Proteomes" id="UP000002221"/>
    </source>
</evidence>
<protein>
    <submittedName>
        <fullName evidence="7">Aromatic amino acid beta-eliminating lyase/threonine aldolase</fullName>
    </submittedName>
</protein>
<keyword evidence="3" id="KW-0663">Pyridoxal phosphate</keyword>
<dbReference type="InterPro" id="IPR015421">
    <property type="entry name" value="PyrdxlP-dep_Trfase_major"/>
</dbReference>
<proteinExistence type="inferred from homology"/>
<evidence type="ECO:0000256" key="2">
    <source>
        <dbReference type="ARBA" id="ARBA00006966"/>
    </source>
</evidence>
<evidence type="ECO:0000256" key="1">
    <source>
        <dbReference type="ARBA" id="ARBA00001933"/>
    </source>
</evidence>
<dbReference type="InterPro" id="IPR015422">
    <property type="entry name" value="PyrdxlP-dep_Trfase_small"/>
</dbReference>
<dbReference type="PANTHER" id="PTHR48097">
    <property type="entry name" value="L-THREONINE ALDOLASE-RELATED"/>
    <property type="match status" value="1"/>
</dbReference>
<dbReference type="Gene3D" id="3.40.640.10">
    <property type="entry name" value="Type I PLP-dependent aspartate aminotransferase-like (Major domain)"/>
    <property type="match status" value="1"/>
</dbReference>